<evidence type="ECO:0000256" key="5">
    <source>
        <dbReference type="ARBA" id="ARBA00022989"/>
    </source>
</evidence>
<protein>
    <submittedName>
        <fullName evidence="9">Biopolymer transporter ExbD</fullName>
    </submittedName>
</protein>
<dbReference type="RefSeq" id="WP_353873195.1">
    <property type="nucleotide sequence ID" value="NZ_JBEVCJ010000001.1"/>
</dbReference>
<sequence>MKKSYRAARMERHHKRFGSGGLNLVSLMDIFTILVFFLLVNSSNVQQLPSSKAIKLPESTAQQLPKETVIVLVNNQQILVQGRVITTVDKILATKEAVIPELLEEMKFQSSKSWQPANPEEGLEVTVMGDKEIPYRLLRKILTTLSQANYTNISMAVMKRADSNNQAGTR</sequence>
<dbReference type="InterPro" id="IPR003400">
    <property type="entry name" value="ExbD"/>
</dbReference>
<dbReference type="EMBL" id="JBEVCJ010000001">
    <property type="protein sequence ID" value="MET1253654.1"/>
    <property type="molecule type" value="Genomic_DNA"/>
</dbReference>
<evidence type="ECO:0000256" key="1">
    <source>
        <dbReference type="ARBA" id="ARBA00004162"/>
    </source>
</evidence>
<comment type="similarity">
    <text evidence="2 7">Belongs to the ExbD/TolR family.</text>
</comment>
<feature type="transmembrane region" description="Helical" evidence="8">
    <location>
        <begin position="21"/>
        <end position="40"/>
    </location>
</feature>
<keyword evidence="4 7" id="KW-0812">Transmembrane</keyword>
<keyword evidence="5 8" id="KW-1133">Transmembrane helix</keyword>
<keyword evidence="7" id="KW-0653">Protein transport</keyword>
<evidence type="ECO:0000256" key="6">
    <source>
        <dbReference type="ARBA" id="ARBA00023136"/>
    </source>
</evidence>
<evidence type="ECO:0000256" key="8">
    <source>
        <dbReference type="SAM" id="Phobius"/>
    </source>
</evidence>
<evidence type="ECO:0000313" key="10">
    <source>
        <dbReference type="Proteomes" id="UP001548189"/>
    </source>
</evidence>
<name>A0ABV2BNZ4_9GAMM</name>
<evidence type="ECO:0000313" key="9">
    <source>
        <dbReference type="EMBL" id="MET1253654.1"/>
    </source>
</evidence>
<evidence type="ECO:0000256" key="7">
    <source>
        <dbReference type="RuleBase" id="RU003879"/>
    </source>
</evidence>
<accession>A0ABV2BNZ4</accession>
<dbReference type="Pfam" id="PF02472">
    <property type="entry name" value="ExbD"/>
    <property type="match status" value="1"/>
</dbReference>
<gene>
    <name evidence="9" type="ORF">ABVT43_00800</name>
</gene>
<proteinExistence type="inferred from homology"/>
<evidence type="ECO:0000256" key="2">
    <source>
        <dbReference type="ARBA" id="ARBA00005811"/>
    </source>
</evidence>
<evidence type="ECO:0000256" key="4">
    <source>
        <dbReference type="ARBA" id="ARBA00022692"/>
    </source>
</evidence>
<comment type="subcellular location">
    <subcellularLocation>
        <location evidence="1">Cell membrane</location>
        <topology evidence="1">Single-pass membrane protein</topology>
    </subcellularLocation>
    <subcellularLocation>
        <location evidence="7">Cell membrane</location>
        <topology evidence="7">Single-pass type II membrane protein</topology>
    </subcellularLocation>
</comment>
<keyword evidence="6 8" id="KW-0472">Membrane</keyword>
<keyword evidence="7" id="KW-0813">Transport</keyword>
<keyword evidence="10" id="KW-1185">Reference proteome</keyword>
<dbReference type="Proteomes" id="UP001548189">
    <property type="component" value="Unassembled WGS sequence"/>
</dbReference>
<keyword evidence="3" id="KW-1003">Cell membrane</keyword>
<comment type="caution">
    <text evidence="9">The sequence shown here is derived from an EMBL/GenBank/DDBJ whole genome shotgun (WGS) entry which is preliminary data.</text>
</comment>
<reference evidence="9 10" key="1">
    <citation type="submission" date="2024-06" db="EMBL/GenBank/DDBJ databases">
        <authorList>
            <person name="Li F."/>
        </authorList>
    </citation>
    <scope>NUCLEOTIDE SEQUENCE [LARGE SCALE GENOMIC DNA]</scope>
    <source>
        <strain evidence="9 10">GXAS 311</strain>
    </source>
</reference>
<organism evidence="9 10">
    <name type="scientific">Aliikangiella maris</name>
    <dbReference type="NCBI Taxonomy" id="3162458"/>
    <lineage>
        <taxon>Bacteria</taxon>
        <taxon>Pseudomonadati</taxon>
        <taxon>Pseudomonadota</taxon>
        <taxon>Gammaproteobacteria</taxon>
        <taxon>Oceanospirillales</taxon>
        <taxon>Pleioneaceae</taxon>
        <taxon>Aliikangiella</taxon>
    </lineage>
</organism>
<evidence type="ECO:0000256" key="3">
    <source>
        <dbReference type="ARBA" id="ARBA00022475"/>
    </source>
</evidence>